<gene>
    <name evidence="3" type="ORF">HKI87_02g17060</name>
</gene>
<reference evidence="3 4" key="1">
    <citation type="submission" date="2024-03" db="EMBL/GenBank/DDBJ databases">
        <title>Complete genome sequence of the green alga Chloropicon roscoffensis RCC1871.</title>
        <authorList>
            <person name="Lemieux C."/>
            <person name="Pombert J.-F."/>
            <person name="Otis C."/>
            <person name="Turmel M."/>
        </authorList>
    </citation>
    <scope>NUCLEOTIDE SEQUENCE [LARGE SCALE GENOMIC DNA]</scope>
    <source>
        <strain evidence="3 4">RCC1871</strain>
    </source>
</reference>
<feature type="region of interest" description="Disordered" evidence="2">
    <location>
        <begin position="180"/>
        <end position="202"/>
    </location>
</feature>
<dbReference type="SUPFAM" id="SSF81301">
    <property type="entry name" value="Nucleotidyltransferase"/>
    <property type="match status" value="1"/>
</dbReference>
<organism evidence="3 4">
    <name type="scientific">Chloropicon roscoffensis</name>
    <dbReference type="NCBI Taxonomy" id="1461544"/>
    <lineage>
        <taxon>Eukaryota</taxon>
        <taxon>Viridiplantae</taxon>
        <taxon>Chlorophyta</taxon>
        <taxon>Chloropicophyceae</taxon>
        <taxon>Chloropicales</taxon>
        <taxon>Chloropicaceae</taxon>
        <taxon>Chloropicon</taxon>
    </lineage>
</organism>
<dbReference type="GO" id="GO:0017148">
    <property type="term" value="P:negative regulation of translation"/>
    <property type="evidence" value="ECO:0007669"/>
    <property type="project" value="TreeGrafter"/>
</dbReference>
<dbReference type="InterPro" id="IPR004394">
    <property type="entry name" value="Iojap/RsfS/C7orf30"/>
</dbReference>
<sequence length="202" mass="21417">MSTVLGEVLRRVARGVAGGWRLGALQTSSSSVEVGAGLSTSGSFAALARRQHGEASGTGDPNSASSKLVDTIYDPGRRVERVPAAVLEDMVSLLTRARARDVTVIELKDNPLADHFVVATGRSLDHLKRIAGGCQHLLKKADLPSRIEGGEGSEWVLLDGGSVIVHVFSPRARAEYDLEGMHGEQDGSNVRSVPNPEEVESL</sequence>
<dbReference type="GO" id="GO:0043023">
    <property type="term" value="F:ribosomal large subunit binding"/>
    <property type="evidence" value="ECO:0007669"/>
    <property type="project" value="TreeGrafter"/>
</dbReference>
<comment type="similarity">
    <text evidence="1">Belongs to the Iojap/RsfS family.</text>
</comment>
<evidence type="ECO:0000313" key="3">
    <source>
        <dbReference type="EMBL" id="WZN60177.1"/>
    </source>
</evidence>
<protein>
    <submittedName>
        <fullName evidence="3">Ribosomal silencing factor RsfS</fullName>
    </submittedName>
</protein>
<evidence type="ECO:0000313" key="4">
    <source>
        <dbReference type="Proteomes" id="UP001472866"/>
    </source>
</evidence>
<keyword evidence="4" id="KW-1185">Reference proteome</keyword>
<accession>A0AAX4P1L3</accession>
<evidence type="ECO:0000256" key="2">
    <source>
        <dbReference type="SAM" id="MobiDB-lite"/>
    </source>
</evidence>
<dbReference type="Proteomes" id="UP001472866">
    <property type="component" value="Chromosome 02"/>
</dbReference>
<dbReference type="PANTHER" id="PTHR21043:SF0">
    <property type="entry name" value="MITOCHONDRIAL ASSEMBLY OF RIBOSOMAL LARGE SUBUNIT PROTEIN 1"/>
    <property type="match status" value="1"/>
</dbReference>
<dbReference type="Gene3D" id="3.30.460.10">
    <property type="entry name" value="Beta Polymerase, domain 2"/>
    <property type="match status" value="1"/>
</dbReference>
<dbReference type="PANTHER" id="PTHR21043">
    <property type="entry name" value="IOJAP SUPERFAMILY ORTHOLOG"/>
    <property type="match status" value="1"/>
</dbReference>
<dbReference type="NCBIfam" id="TIGR00090">
    <property type="entry name" value="rsfS_iojap_ybeB"/>
    <property type="match status" value="1"/>
</dbReference>
<dbReference type="InterPro" id="IPR043519">
    <property type="entry name" value="NT_sf"/>
</dbReference>
<dbReference type="Pfam" id="PF02410">
    <property type="entry name" value="RsfS"/>
    <property type="match status" value="1"/>
</dbReference>
<proteinExistence type="inferred from homology"/>
<dbReference type="GO" id="GO:0090071">
    <property type="term" value="P:negative regulation of ribosome biogenesis"/>
    <property type="evidence" value="ECO:0007669"/>
    <property type="project" value="TreeGrafter"/>
</dbReference>
<dbReference type="EMBL" id="CP151502">
    <property type="protein sequence ID" value="WZN60177.1"/>
    <property type="molecule type" value="Genomic_DNA"/>
</dbReference>
<name>A0AAX4P1L3_9CHLO</name>
<dbReference type="AlphaFoldDB" id="A0AAX4P1L3"/>
<feature type="region of interest" description="Disordered" evidence="2">
    <location>
        <begin position="49"/>
        <end position="68"/>
    </location>
</feature>
<evidence type="ECO:0000256" key="1">
    <source>
        <dbReference type="ARBA" id="ARBA00010574"/>
    </source>
</evidence>
<feature type="compositionally biased region" description="Polar residues" evidence="2">
    <location>
        <begin position="59"/>
        <end position="68"/>
    </location>
</feature>